<proteinExistence type="predicted"/>
<organism evidence="1 2">
    <name type="scientific">Miscanthus lutarioriparius</name>
    <dbReference type="NCBI Taxonomy" id="422564"/>
    <lineage>
        <taxon>Eukaryota</taxon>
        <taxon>Viridiplantae</taxon>
        <taxon>Streptophyta</taxon>
        <taxon>Embryophyta</taxon>
        <taxon>Tracheophyta</taxon>
        <taxon>Spermatophyta</taxon>
        <taxon>Magnoliopsida</taxon>
        <taxon>Liliopsida</taxon>
        <taxon>Poales</taxon>
        <taxon>Poaceae</taxon>
        <taxon>PACMAD clade</taxon>
        <taxon>Panicoideae</taxon>
        <taxon>Andropogonodae</taxon>
        <taxon>Andropogoneae</taxon>
        <taxon>Saccharinae</taxon>
        <taxon>Miscanthus</taxon>
    </lineage>
</organism>
<sequence>MDGHNLRKNSHGGALVVGKQSHGLMVKLGFEMQVYVKRAQVDMYAECGCIGDAKMGLNMSKSERC</sequence>
<reference evidence="1" key="1">
    <citation type="submission" date="2020-10" db="EMBL/GenBank/DDBJ databases">
        <authorList>
            <person name="Han B."/>
            <person name="Lu T."/>
            <person name="Zhao Q."/>
            <person name="Huang X."/>
            <person name="Zhao Y."/>
        </authorList>
    </citation>
    <scope>NUCLEOTIDE SEQUENCE</scope>
</reference>
<dbReference type="OrthoDB" id="9990610at2759"/>
<protein>
    <submittedName>
        <fullName evidence="1">Uncharacterized protein</fullName>
    </submittedName>
</protein>
<name>A0A811NUP4_9POAL</name>
<gene>
    <name evidence="1" type="ORF">NCGR_LOCUS21309</name>
</gene>
<dbReference type="EMBL" id="CAJGYO010000005">
    <property type="protein sequence ID" value="CAD6231196.1"/>
    <property type="molecule type" value="Genomic_DNA"/>
</dbReference>
<evidence type="ECO:0000313" key="2">
    <source>
        <dbReference type="Proteomes" id="UP000604825"/>
    </source>
</evidence>
<evidence type="ECO:0000313" key="1">
    <source>
        <dbReference type="EMBL" id="CAD6231196.1"/>
    </source>
</evidence>
<dbReference type="Proteomes" id="UP000604825">
    <property type="component" value="Unassembled WGS sequence"/>
</dbReference>
<keyword evidence="2" id="KW-1185">Reference proteome</keyword>
<comment type="caution">
    <text evidence="1">The sequence shown here is derived from an EMBL/GenBank/DDBJ whole genome shotgun (WGS) entry which is preliminary data.</text>
</comment>
<dbReference type="AlphaFoldDB" id="A0A811NUP4"/>
<accession>A0A811NUP4</accession>